<dbReference type="PANTHER" id="PTHR24305">
    <property type="entry name" value="CYTOCHROME P450"/>
    <property type="match status" value="1"/>
</dbReference>
<evidence type="ECO:0000313" key="4">
    <source>
        <dbReference type="Proteomes" id="UP000077342"/>
    </source>
</evidence>
<dbReference type="InterPro" id="IPR002401">
    <property type="entry name" value="Cyt_P450_E_grp-I"/>
</dbReference>
<dbReference type="EMBL" id="LWCI01000177">
    <property type="protein sequence ID" value="KZS55308.1"/>
    <property type="molecule type" value="Genomic_DNA"/>
</dbReference>
<comment type="caution">
    <text evidence="3">The sequence shown here is derived from an EMBL/GenBank/DDBJ whole genome shotgun (WGS) entry which is preliminary data.</text>
</comment>
<feature type="binding site" description="axial binding residue" evidence="2">
    <location>
        <position position="395"/>
    </location>
    <ligand>
        <name>heme</name>
        <dbReference type="ChEBI" id="CHEBI:30413"/>
    </ligand>
    <ligandPart>
        <name>Fe</name>
        <dbReference type="ChEBI" id="CHEBI:18248"/>
    </ligandPart>
</feature>
<dbReference type="InterPro" id="IPR036396">
    <property type="entry name" value="Cyt_P450_sf"/>
</dbReference>
<evidence type="ECO:0000313" key="3">
    <source>
        <dbReference type="EMBL" id="KZS55308.1"/>
    </source>
</evidence>
<evidence type="ECO:0000256" key="1">
    <source>
        <dbReference type="ARBA" id="ARBA00010617"/>
    </source>
</evidence>
<sequence>MASRVGRFIGVFNGDTVTAGLPPGPRLPSLVQSVLYLKFREWFLPAMHRKYGDVFSLRVAPYADHLVVYTRPEHIKEIFSADPRTLHAGEGNQILGFVMGEHSVLTTDEAEHARLRSLLMPAFSRAALRGYRDMITSVAREHIERWPAGAHINSLDCMNALTLDVILRVVFGVTDPEVKAELTTRLPDIVDIHPLILAVLRYPSLKHVNPWKRFLSNQHRIDELLYREIASRRGASDLPIRTDVLSRLLQTNDTATTPLSDAELRDQLITLLLAGHETTAAALSWTLWELACNPDIQSQVVAAAAGGDDGFLTAVFKEGMRRHTVIASTARKLTIPTQIGGWRLPAGTVVNTSILLAHANAESHPDPTEFRPSRFLDGGVAPNTWLPFDGGVRRCLGSGFALTEGAAILQEIFRQFTITASGPNQGESPLVRNITTVPKHGARLRLTPQRDGALV</sequence>
<accession>A0A163TI45</accession>
<dbReference type="PRINTS" id="PR00385">
    <property type="entry name" value="P450"/>
</dbReference>
<keyword evidence="2" id="KW-0408">Iron</keyword>
<dbReference type="PRINTS" id="PR00463">
    <property type="entry name" value="EP450I"/>
</dbReference>
<proteinExistence type="inferred from homology"/>
<dbReference type="InterPro" id="IPR001128">
    <property type="entry name" value="Cyt_P450"/>
</dbReference>
<dbReference type="InterPro" id="IPR050121">
    <property type="entry name" value="Cytochrome_P450_monoxygenase"/>
</dbReference>
<comment type="cofactor">
    <cofactor evidence="2">
        <name>heme</name>
        <dbReference type="ChEBI" id="CHEBI:30413"/>
    </cofactor>
</comment>
<evidence type="ECO:0000256" key="2">
    <source>
        <dbReference type="PIRSR" id="PIRSR602401-1"/>
    </source>
</evidence>
<dbReference type="PANTHER" id="PTHR24305:SF166">
    <property type="entry name" value="CYTOCHROME P450 12A4, MITOCHONDRIAL-RELATED"/>
    <property type="match status" value="1"/>
</dbReference>
<name>A0A163TI45_9MYCO</name>
<gene>
    <name evidence="3" type="ORF">A4G28_15775</name>
</gene>
<dbReference type="GO" id="GO:0005506">
    <property type="term" value="F:iron ion binding"/>
    <property type="evidence" value="ECO:0007669"/>
    <property type="project" value="InterPro"/>
</dbReference>
<dbReference type="Pfam" id="PF00067">
    <property type="entry name" value="p450"/>
    <property type="match status" value="1"/>
</dbReference>
<dbReference type="Proteomes" id="UP000077342">
    <property type="component" value="Unassembled WGS sequence"/>
</dbReference>
<comment type="similarity">
    <text evidence="1">Belongs to the cytochrome P450 family.</text>
</comment>
<dbReference type="GO" id="GO:0020037">
    <property type="term" value="F:heme binding"/>
    <property type="evidence" value="ECO:0007669"/>
    <property type="project" value="InterPro"/>
</dbReference>
<dbReference type="RefSeq" id="WP_075513569.1">
    <property type="nucleotide sequence ID" value="NZ_LWCI01000177.1"/>
</dbReference>
<organism evidence="3 4">
    <name type="scientific">Mycobacterium ostraviense</name>
    <dbReference type="NCBI Taxonomy" id="2738409"/>
    <lineage>
        <taxon>Bacteria</taxon>
        <taxon>Bacillati</taxon>
        <taxon>Actinomycetota</taxon>
        <taxon>Actinomycetes</taxon>
        <taxon>Mycobacteriales</taxon>
        <taxon>Mycobacteriaceae</taxon>
        <taxon>Mycobacterium</taxon>
    </lineage>
</organism>
<keyword evidence="4" id="KW-1185">Reference proteome</keyword>
<dbReference type="CDD" id="cd11053">
    <property type="entry name" value="CYP110-like"/>
    <property type="match status" value="1"/>
</dbReference>
<reference evidence="4" key="1">
    <citation type="submission" date="2016-04" db="EMBL/GenBank/DDBJ databases">
        <authorList>
            <person name="Strapagiel D."/>
            <person name="Borowka P."/>
            <person name="Marciniak B."/>
            <person name="Bakula Z."/>
            <person name="Van Ingen J."/>
            <person name="Safianowska A."/>
            <person name="Dziadek J."/>
            <person name="Jagielski T."/>
        </authorList>
    </citation>
    <scope>NUCLEOTIDE SEQUENCE [LARGE SCALE GENOMIC DNA]</scope>
    <source>
        <strain evidence="4">1010001458</strain>
    </source>
</reference>
<dbReference type="AlphaFoldDB" id="A0A163TI45"/>
<dbReference type="SUPFAM" id="SSF48264">
    <property type="entry name" value="Cytochrome P450"/>
    <property type="match status" value="1"/>
</dbReference>
<dbReference type="Gene3D" id="1.10.630.10">
    <property type="entry name" value="Cytochrome P450"/>
    <property type="match status" value="1"/>
</dbReference>
<keyword evidence="2" id="KW-0479">Metal-binding</keyword>
<keyword evidence="2" id="KW-0349">Heme</keyword>
<dbReference type="GO" id="GO:0004497">
    <property type="term" value="F:monooxygenase activity"/>
    <property type="evidence" value="ECO:0007669"/>
    <property type="project" value="InterPro"/>
</dbReference>
<protein>
    <submittedName>
        <fullName evidence="3">Cytochrome P450</fullName>
    </submittedName>
</protein>
<dbReference type="GO" id="GO:0016705">
    <property type="term" value="F:oxidoreductase activity, acting on paired donors, with incorporation or reduction of molecular oxygen"/>
    <property type="evidence" value="ECO:0007669"/>
    <property type="project" value="InterPro"/>
</dbReference>